<feature type="region of interest" description="Disordered" evidence="1">
    <location>
        <begin position="107"/>
        <end position="127"/>
    </location>
</feature>
<proteinExistence type="predicted"/>
<feature type="region of interest" description="Disordered" evidence="1">
    <location>
        <begin position="188"/>
        <end position="217"/>
    </location>
</feature>
<keyword evidence="3" id="KW-1185">Reference proteome</keyword>
<gene>
    <name evidence="2" type="ORF">BD626DRAFT_472245</name>
</gene>
<dbReference type="EMBL" id="VDMD01000001">
    <property type="protein sequence ID" value="TRM68885.1"/>
    <property type="molecule type" value="Genomic_DNA"/>
</dbReference>
<organism evidence="2 3">
    <name type="scientific">Schizophyllum amplum</name>
    <dbReference type="NCBI Taxonomy" id="97359"/>
    <lineage>
        <taxon>Eukaryota</taxon>
        <taxon>Fungi</taxon>
        <taxon>Dikarya</taxon>
        <taxon>Basidiomycota</taxon>
        <taxon>Agaricomycotina</taxon>
        <taxon>Agaricomycetes</taxon>
        <taxon>Agaricomycetidae</taxon>
        <taxon>Agaricales</taxon>
        <taxon>Schizophyllaceae</taxon>
        <taxon>Schizophyllum</taxon>
    </lineage>
</organism>
<name>A0A550CVS8_9AGAR</name>
<comment type="caution">
    <text evidence="2">The sequence shown here is derived from an EMBL/GenBank/DDBJ whole genome shotgun (WGS) entry which is preliminary data.</text>
</comment>
<dbReference type="Proteomes" id="UP000320762">
    <property type="component" value="Unassembled WGS sequence"/>
</dbReference>
<reference evidence="2 3" key="1">
    <citation type="journal article" date="2019" name="New Phytol.">
        <title>Comparative genomics reveals unique wood-decay strategies and fruiting body development in the Schizophyllaceae.</title>
        <authorList>
            <person name="Almasi E."/>
            <person name="Sahu N."/>
            <person name="Krizsan K."/>
            <person name="Balint B."/>
            <person name="Kovacs G.M."/>
            <person name="Kiss B."/>
            <person name="Cseklye J."/>
            <person name="Drula E."/>
            <person name="Henrissat B."/>
            <person name="Nagy I."/>
            <person name="Chovatia M."/>
            <person name="Adam C."/>
            <person name="LaButti K."/>
            <person name="Lipzen A."/>
            <person name="Riley R."/>
            <person name="Grigoriev I.V."/>
            <person name="Nagy L.G."/>
        </authorList>
    </citation>
    <scope>NUCLEOTIDE SEQUENCE [LARGE SCALE GENOMIC DNA]</scope>
    <source>
        <strain evidence="2 3">NL-1724</strain>
    </source>
</reference>
<protein>
    <submittedName>
        <fullName evidence="2">Uncharacterized protein</fullName>
    </submittedName>
</protein>
<accession>A0A550CVS8</accession>
<evidence type="ECO:0000256" key="1">
    <source>
        <dbReference type="SAM" id="MobiDB-lite"/>
    </source>
</evidence>
<evidence type="ECO:0000313" key="3">
    <source>
        <dbReference type="Proteomes" id="UP000320762"/>
    </source>
</evidence>
<evidence type="ECO:0000313" key="2">
    <source>
        <dbReference type="EMBL" id="TRM68885.1"/>
    </source>
</evidence>
<dbReference type="AlphaFoldDB" id="A0A550CVS8"/>
<sequence>MSSMLPSPSRSVCSLCSPCSALVARETMFDFDQRSTLVNGTPAVLTRDCWGNQDASDEQSRPQSESDPVYSWRVHLSRACPPSHSSSHTLTKPLAFTRALAPSSVRPPAIASSYSRGLDHSPTALPPRLRPHAYHHYFTGCPRSFATHKARTPQHIHRAPFVRRLGGQKGCNTQSLWHICAGNIRGQMRREQDAETAVSRSSGRHQERGGQRNVAPRTAKRCTIPSFRVRELTNFKCIALPGTYRRLQLMCPSAFSLDALPCHCPHPRHACPCPPRVQDLACVARYSIEVEGDVSRAKTEAKLREGSSGQMQWYGRCDDDGFGDAGDDLGARTA</sequence>